<gene>
    <name evidence="6" type="primary">ipaH3</name>
    <name evidence="6" type="ORF">STH12_02848</name>
</gene>
<evidence type="ECO:0000256" key="2">
    <source>
        <dbReference type="ARBA" id="ARBA00022737"/>
    </source>
</evidence>
<dbReference type="PROSITE" id="PS51450">
    <property type="entry name" value="LRR"/>
    <property type="match status" value="1"/>
</dbReference>
<dbReference type="InterPro" id="IPR011009">
    <property type="entry name" value="Kinase-like_dom_sf"/>
</dbReference>
<dbReference type="InterPro" id="IPR017441">
    <property type="entry name" value="Protein_kinase_ATP_BS"/>
</dbReference>
<evidence type="ECO:0000259" key="5">
    <source>
        <dbReference type="PROSITE" id="PS50011"/>
    </source>
</evidence>
<organism evidence="6 7">
    <name type="scientific">Shewanella khirikhana</name>
    <dbReference type="NCBI Taxonomy" id="1965282"/>
    <lineage>
        <taxon>Bacteria</taxon>
        <taxon>Pseudomonadati</taxon>
        <taxon>Pseudomonadota</taxon>
        <taxon>Gammaproteobacteria</taxon>
        <taxon>Alteromonadales</taxon>
        <taxon>Shewanellaceae</taxon>
        <taxon>Shewanella</taxon>
    </lineage>
</organism>
<dbReference type="InterPro" id="IPR001611">
    <property type="entry name" value="Leu-rich_rpt"/>
</dbReference>
<evidence type="ECO:0000313" key="6">
    <source>
        <dbReference type="EMBL" id="AZQ11917.1"/>
    </source>
</evidence>
<evidence type="ECO:0000313" key="7">
    <source>
        <dbReference type="Proteomes" id="UP000278437"/>
    </source>
</evidence>
<dbReference type="Gene3D" id="3.80.10.10">
    <property type="entry name" value="Ribonuclease Inhibitor"/>
    <property type="match status" value="2"/>
</dbReference>
<dbReference type="InterPro" id="IPR032675">
    <property type="entry name" value="LRR_dom_sf"/>
</dbReference>
<name>A0ABM7DQF2_9GAMM</name>
<evidence type="ECO:0000256" key="1">
    <source>
        <dbReference type="ARBA" id="ARBA00022614"/>
    </source>
</evidence>
<dbReference type="SUPFAM" id="SSF56112">
    <property type="entry name" value="Protein kinase-like (PK-like)"/>
    <property type="match status" value="1"/>
</dbReference>
<dbReference type="PROSITE" id="PS50011">
    <property type="entry name" value="PROTEIN_KINASE_DOM"/>
    <property type="match status" value="1"/>
</dbReference>
<reference evidence="7" key="1">
    <citation type="submission" date="2017-03" db="EMBL/GenBank/DDBJ databases">
        <title>Full genome sequence of a non-lethal Shewanella isolate that potentiates virulence of Vibio parahaemolyticus causing acute hepatopancreatic necrosis disease (AHPND) in shrimp.</title>
        <authorList>
            <person name="Prachumwat A."/>
            <person name="Sritunyalucksana K."/>
        </authorList>
    </citation>
    <scope>NUCLEOTIDE SEQUENCE [LARGE SCALE GENOMIC DNA]</scope>
    <source>
        <strain evidence="7">TH2012</strain>
    </source>
</reference>
<dbReference type="PROSITE" id="PS00107">
    <property type="entry name" value="PROTEIN_KINASE_ATP"/>
    <property type="match status" value="1"/>
</dbReference>
<feature type="domain" description="Protein kinase" evidence="5">
    <location>
        <begin position="260"/>
        <end position="513"/>
    </location>
</feature>
<dbReference type="PANTHER" id="PTHR48051">
    <property type="match status" value="1"/>
</dbReference>
<feature type="compositionally biased region" description="Low complexity" evidence="4">
    <location>
        <begin position="454"/>
        <end position="476"/>
    </location>
</feature>
<dbReference type="Gene3D" id="1.10.510.10">
    <property type="entry name" value="Transferase(Phosphotransferase) domain 1"/>
    <property type="match status" value="1"/>
</dbReference>
<dbReference type="SMART" id="SM00364">
    <property type="entry name" value="LRR_BAC"/>
    <property type="match status" value="4"/>
</dbReference>
<feature type="region of interest" description="Disordered" evidence="4">
    <location>
        <begin position="449"/>
        <end position="481"/>
    </location>
</feature>
<keyword evidence="1" id="KW-0433">Leucine-rich repeat</keyword>
<proteinExistence type="predicted"/>
<dbReference type="EMBL" id="CP020373">
    <property type="protein sequence ID" value="AZQ11917.1"/>
    <property type="molecule type" value="Genomic_DNA"/>
</dbReference>
<dbReference type="Gene3D" id="3.30.200.20">
    <property type="entry name" value="Phosphorylase Kinase, domain 1"/>
    <property type="match status" value="1"/>
</dbReference>
<dbReference type="SMART" id="SM00369">
    <property type="entry name" value="LRR_TYP"/>
    <property type="match status" value="4"/>
</dbReference>
<keyword evidence="3" id="KW-0547">Nucleotide-binding</keyword>
<dbReference type="InterPro" id="IPR003591">
    <property type="entry name" value="Leu-rich_rpt_typical-subtyp"/>
</dbReference>
<dbReference type="SUPFAM" id="SSF52058">
    <property type="entry name" value="L domain-like"/>
    <property type="match status" value="1"/>
</dbReference>
<keyword evidence="2" id="KW-0677">Repeat</keyword>
<evidence type="ECO:0000256" key="3">
    <source>
        <dbReference type="PROSITE-ProRule" id="PRU10141"/>
    </source>
</evidence>
<accession>A0ABM7DQF2</accession>
<protein>
    <submittedName>
        <fullName evidence="6">E3 ubiquitin-protein ligase ipaH3</fullName>
        <ecNumber evidence="6">6.3.2.-</ecNumber>
    </submittedName>
</protein>
<dbReference type="InterPro" id="IPR050216">
    <property type="entry name" value="LRR_domain-containing"/>
</dbReference>
<dbReference type="InterPro" id="IPR000719">
    <property type="entry name" value="Prot_kinase_dom"/>
</dbReference>
<dbReference type="Pfam" id="PF00069">
    <property type="entry name" value="Pkinase"/>
    <property type="match status" value="1"/>
</dbReference>
<dbReference type="Pfam" id="PF13855">
    <property type="entry name" value="LRR_8"/>
    <property type="match status" value="1"/>
</dbReference>
<feature type="binding site" evidence="3">
    <location>
        <position position="289"/>
    </location>
    <ligand>
        <name>ATP</name>
        <dbReference type="ChEBI" id="CHEBI:30616"/>
    </ligand>
</feature>
<sequence length="513" mass="55803">MDSHIALLLVGNLLTDYNARQLFESNIVVALMPTSAPDISLQASSLQASPLPDSALPDSQLPSSTAETSLAPVTRIKLAEGLTEFPAELYQHADTLEHLDLSDNKLSSLPADFGRFVALKRLFLTNNQFEHIPEVLASCQSLTMVSFRGNQLTRFAEGSLPEGLEWLILTDNKLSQLPEDFGRYRRLKKLALSGNQLSALPDSMAHCRELGLARLSLNRFEAFPDWLFELPKLAWLALGANPTTPVSNHSSIPTEDIANYLLDAELGTGASGTIYLAHHKDGTQPVALKKFKGWLTSDGCPKDELNNALNAGLHPNLIPIVANISGLELPAMVMQLIPNTFQSLGMPPSFATITRDTYKPELTLSRAQIITLARQVSSAMAHLHGEHICHGDLYSHNMLVNEASMLYLGDFGAATALESLPAHQADGFKKLEVRAFGYWLDEMLGRISPETDSDSPAADSNSPKAKSDSPAANSDSQGPKSNDALIALRELCLMPSVGQRPDFSHISEQLHLS</sequence>
<dbReference type="Proteomes" id="UP000278437">
    <property type="component" value="Chromosome"/>
</dbReference>
<keyword evidence="7" id="KW-1185">Reference proteome</keyword>
<dbReference type="PANTHER" id="PTHR48051:SF1">
    <property type="entry name" value="RAS SUPPRESSOR PROTEIN 1"/>
    <property type="match status" value="1"/>
</dbReference>
<evidence type="ECO:0000256" key="4">
    <source>
        <dbReference type="SAM" id="MobiDB-lite"/>
    </source>
</evidence>
<dbReference type="EC" id="6.3.2.-" evidence="6"/>
<keyword evidence="3" id="KW-0067">ATP-binding</keyword>